<keyword evidence="3" id="KW-1185">Reference proteome</keyword>
<evidence type="ECO:0000313" key="3">
    <source>
        <dbReference type="Proteomes" id="UP001162164"/>
    </source>
</evidence>
<dbReference type="PROSITE" id="PS00028">
    <property type="entry name" value="ZINC_FINGER_C2H2_1"/>
    <property type="match status" value="1"/>
</dbReference>
<evidence type="ECO:0000259" key="1">
    <source>
        <dbReference type="PROSITE" id="PS00028"/>
    </source>
</evidence>
<dbReference type="InterPro" id="IPR013087">
    <property type="entry name" value="Znf_C2H2_type"/>
</dbReference>
<dbReference type="PANTHER" id="PTHR46664">
    <property type="entry name" value="ATM INTERACTOR"/>
    <property type="match status" value="1"/>
</dbReference>
<name>A0ABQ9J1Z5_9CUCU</name>
<comment type="caution">
    <text evidence="2">The sequence shown here is derived from an EMBL/GenBank/DDBJ whole genome shotgun (WGS) entry which is preliminary data.</text>
</comment>
<dbReference type="EMBL" id="JAPWTJ010001458">
    <property type="protein sequence ID" value="KAJ8971590.1"/>
    <property type="molecule type" value="Genomic_DNA"/>
</dbReference>
<accession>A0ABQ9J1Z5</accession>
<sequence>MLKNHVQYCGVSFDCCDCQASYSLYETLKTHGRRKKHNILLKPSYKSRLSEVKSEELITTTDKFRLILPKQSVGLVVLSSKDKTTINRESQTEEETPKLRSKMTQINRDVIVSQNSQQTQTGSKFIQLTAETQTIGDFLDHKKIEDMLNDTNKLKTSITQTDIILSRSTSSNTSFNLEDFEFTIKPDIKKNSFGTQTTYDLLVETLRNNLNSEMNNFEFYNSETQTDFMLDDEMFNCDYMSNMYTQTCDILSDLGFSDIQTQTVFDDLLRSVESQTLMSHARKNNGIFKDTTHMETQTDMEFRQMLEVINS</sequence>
<feature type="domain" description="C2H2-type" evidence="1">
    <location>
        <begin position="15"/>
        <end position="37"/>
    </location>
</feature>
<gene>
    <name evidence="2" type="ORF">NQ317_013316</name>
</gene>
<dbReference type="InterPro" id="IPR055303">
    <property type="entry name" value="ATMIN"/>
</dbReference>
<reference evidence="2" key="1">
    <citation type="journal article" date="2023" name="Insect Mol. Biol.">
        <title>Genome sequencing provides insights into the evolution of gene families encoding plant cell wall-degrading enzymes in longhorned beetles.</title>
        <authorList>
            <person name="Shin N.R."/>
            <person name="Okamura Y."/>
            <person name="Kirsch R."/>
            <person name="Pauchet Y."/>
        </authorList>
    </citation>
    <scope>NUCLEOTIDE SEQUENCE</scope>
    <source>
        <strain evidence="2">MMC_N1</strain>
    </source>
</reference>
<protein>
    <recommendedName>
        <fullName evidence="1">C2H2-type domain-containing protein</fullName>
    </recommendedName>
</protein>
<organism evidence="2 3">
    <name type="scientific">Molorchus minor</name>
    <dbReference type="NCBI Taxonomy" id="1323400"/>
    <lineage>
        <taxon>Eukaryota</taxon>
        <taxon>Metazoa</taxon>
        <taxon>Ecdysozoa</taxon>
        <taxon>Arthropoda</taxon>
        <taxon>Hexapoda</taxon>
        <taxon>Insecta</taxon>
        <taxon>Pterygota</taxon>
        <taxon>Neoptera</taxon>
        <taxon>Endopterygota</taxon>
        <taxon>Coleoptera</taxon>
        <taxon>Polyphaga</taxon>
        <taxon>Cucujiformia</taxon>
        <taxon>Chrysomeloidea</taxon>
        <taxon>Cerambycidae</taxon>
        <taxon>Lamiinae</taxon>
        <taxon>Monochamini</taxon>
        <taxon>Molorchus</taxon>
    </lineage>
</organism>
<dbReference type="PANTHER" id="PTHR46664:SF1">
    <property type="entry name" value="ATM INTERACTOR"/>
    <property type="match status" value="1"/>
</dbReference>
<proteinExistence type="predicted"/>
<evidence type="ECO:0000313" key="2">
    <source>
        <dbReference type="EMBL" id="KAJ8971590.1"/>
    </source>
</evidence>
<dbReference type="Proteomes" id="UP001162164">
    <property type="component" value="Unassembled WGS sequence"/>
</dbReference>